<dbReference type="SUPFAM" id="SSF143422">
    <property type="entry name" value="Transposase IS200-like"/>
    <property type="match status" value="1"/>
</dbReference>
<organism evidence="2 3">
    <name type="scientific">Pseudooceanicola sediminis</name>
    <dbReference type="NCBI Taxonomy" id="2211117"/>
    <lineage>
        <taxon>Bacteria</taxon>
        <taxon>Pseudomonadati</taxon>
        <taxon>Pseudomonadota</taxon>
        <taxon>Alphaproteobacteria</taxon>
        <taxon>Rhodobacterales</taxon>
        <taxon>Paracoccaceae</taxon>
        <taxon>Pseudooceanicola</taxon>
    </lineage>
</organism>
<dbReference type="Proteomes" id="UP000265848">
    <property type="component" value="Unassembled WGS sequence"/>
</dbReference>
<sequence length="182" mass="20963">MSRYIRPRVTGASIFFTVCLADRRSDLLVRHVDVLRAAVRATMAERPFVIDAFVVLPDHFHCVWSLPRGDAEYSHRMAAIKARFSRNIRRAGFTPPCHDRAVLQRSGGERFGRAMPMAGGGVNPALRKGQTGIWQKRFWEHHIRTEWDFANHVRYCHINPVKHGLVAAPEDWLYSSLHRIRP</sequence>
<dbReference type="Gene3D" id="3.30.70.1290">
    <property type="entry name" value="Transposase IS200-like"/>
    <property type="match status" value="1"/>
</dbReference>
<dbReference type="GO" id="GO:0043565">
    <property type="term" value="F:sequence-specific DNA binding"/>
    <property type="evidence" value="ECO:0007669"/>
    <property type="project" value="TreeGrafter"/>
</dbReference>
<dbReference type="NCBIfam" id="NF047646">
    <property type="entry name" value="REP_Tyr_transpos"/>
    <property type="match status" value="1"/>
</dbReference>
<accession>A0A399IYD2</accession>
<protein>
    <submittedName>
        <fullName evidence="2">Transposase</fullName>
    </submittedName>
</protein>
<dbReference type="InterPro" id="IPR002686">
    <property type="entry name" value="Transposase_17"/>
</dbReference>
<proteinExistence type="predicted"/>
<dbReference type="RefSeq" id="WP_119399913.1">
    <property type="nucleotide sequence ID" value="NZ_QWJJ01000013.1"/>
</dbReference>
<dbReference type="InterPro" id="IPR052715">
    <property type="entry name" value="RAYT_transposase"/>
</dbReference>
<dbReference type="EMBL" id="QWJJ01000013">
    <property type="protein sequence ID" value="RII37990.1"/>
    <property type="molecule type" value="Genomic_DNA"/>
</dbReference>
<name>A0A399IYD2_9RHOB</name>
<evidence type="ECO:0000313" key="3">
    <source>
        <dbReference type="Proteomes" id="UP000265848"/>
    </source>
</evidence>
<dbReference type="PANTHER" id="PTHR36966:SF1">
    <property type="entry name" value="REP-ASSOCIATED TYROSINE TRANSPOSASE"/>
    <property type="match status" value="1"/>
</dbReference>
<gene>
    <name evidence="2" type="ORF">DL237_15075</name>
</gene>
<evidence type="ECO:0000313" key="2">
    <source>
        <dbReference type="EMBL" id="RII37990.1"/>
    </source>
</evidence>
<keyword evidence="3" id="KW-1185">Reference proteome</keyword>
<dbReference type="GO" id="GO:0006313">
    <property type="term" value="P:DNA transposition"/>
    <property type="evidence" value="ECO:0007669"/>
    <property type="project" value="InterPro"/>
</dbReference>
<dbReference type="InterPro" id="IPR036515">
    <property type="entry name" value="Transposase_17_sf"/>
</dbReference>
<feature type="domain" description="Transposase IS200-like" evidence="1">
    <location>
        <begin position="9"/>
        <end position="159"/>
    </location>
</feature>
<comment type="caution">
    <text evidence="2">The sequence shown here is derived from an EMBL/GenBank/DDBJ whole genome shotgun (WGS) entry which is preliminary data.</text>
</comment>
<dbReference type="PANTHER" id="PTHR36966">
    <property type="entry name" value="REP-ASSOCIATED TYROSINE TRANSPOSASE"/>
    <property type="match status" value="1"/>
</dbReference>
<dbReference type="OrthoDB" id="9794403at2"/>
<reference evidence="2 3" key="1">
    <citation type="submission" date="2018-08" db="EMBL/GenBank/DDBJ databases">
        <title>Pseudooceanicola sediminis CY03 in the family Rhodobacteracea.</title>
        <authorList>
            <person name="Zhang Y.-J."/>
        </authorList>
    </citation>
    <scope>NUCLEOTIDE SEQUENCE [LARGE SCALE GENOMIC DNA]</scope>
    <source>
        <strain evidence="2 3">CY03</strain>
    </source>
</reference>
<dbReference type="AlphaFoldDB" id="A0A399IYD2"/>
<dbReference type="GO" id="GO:0004803">
    <property type="term" value="F:transposase activity"/>
    <property type="evidence" value="ECO:0007669"/>
    <property type="project" value="InterPro"/>
</dbReference>
<dbReference type="SMART" id="SM01321">
    <property type="entry name" value="Y1_Tnp"/>
    <property type="match status" value="1"/>
</dbReference>
<evidence type="ECO:0000259" key="1">
    <source>
        <dbReference type="SMART" id="SM01321"/>
    </source>
</evidence>